<sequence>MGGIEFAHQQARALLHRATLAEYGAENEKGQPLVTYKGIVELYRNERPCFPEPLPEFTRKHQTDTGRNIPAPPEYLTDCTRASTGRNAPCAMNQEHYNT</sequence>
<gene>
    <name evidence="2" type="ORF">HPB52_013451</name>
</gene>
<dbReference type="EMBL" id="JABSTV010001253">
    <property type="protein sequence ID" value="KAH7943936.1"/>
    <property type="molecule type" value="Genomic_DNA"/>
</dbReference>
<feature type="region of interest" description="Disordered" evidence="1">
    <location>
        <begin position="51"/>
        <end position="76"/>
    </location>
</feature>
<reference evidence="2" key="2">
    <citation type="submission" date="2021-09" db="EMBL/GenBank/DDBJ databases">
        <authorList>
            <person name="Jia N."/>
            <person name="Wang J."/>
            <person name="Shi W."/>
            <person name="Du L."/>
            <person name="Sun Y."/>
            <person name="Zhan W."/>
            <person name="Jiang J."/>
            <person name="Wang Q."/>
            <person name="Zhang B."/>
            <person name="Ji P."/>
            <person name="Sakyi L.B."/>
            <person name="Cui X."/>
            <person name="Yuan T."/>
            <person name="Jiang B."/>
            <person name="Yang W."/>
            <person name="Lam T.T.-Y."/>
            <person name="Chang Q."/>
            <person name="Ding S."/>
            <person name="Wang X."/>
            <person name="Zhu J."/>
            <person name="Ruan X."/>
            <person name="Zhao L."/>
            <person name="Wei J."/>
            <person name="Que T."/>
            <person name="Du C."/>
            <person name="Cheng J."/>
            <person name="Dai P."/>
            <person name="Han X."/>
            <person name="Huang E."/>
            <person name="Gao Y."/>
            <person name="Liu J."/>
            <person name="Shao H."/>
            <person name="Ye R."/>
            <person name="Li L."/>
            <person name="Wei W."/>
            <person name="Wang X."/>
            <person name="Wang C."/>
            <person name="Huo Q."/>
            <person name="Li W."/>
            <person name="Guo W."/>
            <person name="Chen H."/>
            <person name="Chen S."/>
            <person name="Zhou L."/>
            <person name="Zhou L."/>
            <person name="Ni X."/>
            <person name="Tian J."/>
            <person name="Zhou Y."/>
            <person name="Sheng Y."/>
            <person name="Liu T."/>
            <person name="Pan Y."/>
            <person name="Xia L."/>
            <person name="Li J."/>
            <person name="Zhao F."/>
            <person name="Cao W."/>
        </authorList>
    </citation>
    <scope>NUCLEOTIDE SEQUENCE</scope>
    <source>
        <strain evidence="2">Rsan-2018</strain>
        <tissue evidence="2">Larvae</tissue>
    </source>
</reference>
<dbReference type="AlphaFoldDB" id="A0A9D4PIR4"/>
<dbReference type="Proteomes" id="UP000821837">
    <property type="component" value="Unassembled WGS sequence"/>
</dbReference>
<comment type="caution">
    <text evidence="2">The sequence shown here is derived from an EMBL/GenBank/DDBJ whole genome shotgun (WGS) entry which is preliminary data.</text>
</comment>
<reference evidence="2" key="1">
    <citation type="journal article" date="2020" name="Cell">
        <title>Large-Scale Comparative Analyses of Tick Genomes Elucidate Their Genetic Diversity and Vector Capacities.</title>
        <authorList>
            <consortium name="Tick Genome and Microbiome Consortium (TIGMIC)"/>
            <person name="Jia N."/>
            <person name="Wang J."/>
            <person name="Shi W."/>
            <person name="Du L."/>
            <person name="Sun Y."/>
            <person name="Zhan W."/>
            <person name="Jiang J.F."/>
            <person name="Wang Q."/>
            <person name="Zhang B."/>
            <person name="Ji P."/>
            <person name="Bell-Sakyi L."/>
            <person name="Cui X.M."/>
            <person name="Yuan T.T."/>
            <person name="Jiang B.G."/>
            <person name="Yang W.F."/>
            <person name="Lam T.T."/>
            <person name="Chang Q.C."/>
            <person name="Ding S.J."/>
            <person name="Wang X.J."/>
            <person name="Zhu J.G."/>
            <person name="Ruan X.D."/>
            <person name="Zhao L."/>
            <person name="Wei J.T."/>
            <person name="Ye R.Z."/>
            <person name="Que T.C."/>
            <person name="Du C.H."/>
            <person name="Zhou Y.H."/>
            <person name="Cheng J.X."/>
            <person name="Dai P.F."/>
            <person name="Guo W.B."/>
            <person name="Han X.H."/>
            <person name="Huang E.J."/>
            <person name="Li L.F."/>
            <person name="Wei W."/>
            <person name="Gao Y.C."/>
            <person name="Liu J.Z."/>
            <person name="Shao H.Z."/>
            <person name="Wang X."/>
            <person name="Wang C.C."/>
            <person name="Yang T.C."/>
            <person name="Huo Q.B."/>
            <person name="Li W."/>
            <person name="Chen H.Y."/>
            <person name="Chen S.E."/>
            <person name="Zhou L.G."/>
            <person name="Ni X.B."/>
            <person name="Tian J.H."/>
            <person name="Sheng Y."/>
            <person name="Liu T."/>
            <person name="Pan Y.S."/>
            <person name="Xia L.Y."/>
            <person name="Li J."/>
            <person name="Zhao F."/>
            <person name="Cao W.C."/>
        </authorList>
    </citation>
    <scope>NUCLEOTIDE SEQUENCE</scope>
    <source>
        <strain evidence="2">Rsan-2018</strain>
    </source>
</reference>
<evidence type="ECO:0000256" key="1">
    <source>
        <dbReference type="SAM" id="MobiDB-lite"/>
    </source>
</evidence>
<protein>
    <submittedName>
        <fullName evidence="2">Uncharacterized protein</fullName>
    </submittedName>
</protein>
<name>A0A9D4PIR4_RHISA</name>
<keyword evidence="3" id="KW-1185">Reference proteome</keyword>
<evidence type="ECO:0000313" key="3">
    <source>
        <dbReference type="Proteomes" id="UP000821837"/>
    </source>
</evidence>
<organism evidence="2 3">
    <name type="scientific">Rhipicephalus sanguineus</name>
    <name type="common">Brown dog tick</name>
    <name type="synonym">Ixodes sanguineus</name>
    <dbReference type="NCBI Taxonomy" id="34632"/>
    <lineage>
        <taxon>Eukaryota</taxon>
        <taxon>Metazoa</taxon>
        <taxon>Ecdysozoa</taxon>
        <taxon>Arthropoda</taxon>
        <taxon>Chelicerata</taxon>
        <taxon>Arachnida</taxon>
        <taxon>Acari</taxon>
        <taxon>Parasitiformes</taxon>
        <taxon>Ixodida</taxon>
        <taxon>Ixodoidea</taxon>
        <taxon>Ixodidae</taxon>
        <taxon>Rhipicephalinae</taxon>
        <taxon>Rhipicephalus</taxon>
        <taxon>Rhipicephalus</taxon>
    </lineage>
</organism>
<proteinExistence type="predicted"/>
<evidence type="ECO:0000313" key="2">
    <source>
        <dbReference type="EMBL" id="KAH7943936.1"/>
    </source>
</evidence>
<accession>A0A9D4PIR4</accession>